<feature type="chain" id="PRO_5014317039" evidence="2">
    <location>
        <begin position="23"/>
        <end position="310"/>
    </location>
</feature>
<dbReference type="InterPro" id="IPR049818">
    <property type="entry name" value="Expansin_EXLX1-like"/>
</dbReference>
<dbReference type="SUPFAM" id="SSF50685">
    <property type="entry name" value="Barwin-like endoglucanases"/>
    <property type="match status" value="1"/>
</dbReference>
<dbReference type="InterPro" id="IPR036908">
    <property type="entry name" value="RlpA-like_sf"/>
</dbReference>
<dbReference type="EMBL" id="KZ613866">
    <property type="protein sequence ID" value="PMD53898.1"/>
    <property type="molecule type" value="Genomic_DNA"/>
</dbReference>
<dbReference type="PANTHER" id="PTHR31836:SF21">
    <property type="entry name" value="EXPANSIN-LIKE PROTEIN 7"/>
    <property type="match status" value="1"/>
</dbReference>
<proteinExistence type="predicted"/>
<name>A0A2J6SSY9_9HELO</name>
<gene>
    <name evidence="4" type="ORF">K444DRAFT_570381</name>
</gene>
<dbReference type="GeneID" id="36585339"/>
<evidence type="ECO:0000256" key="2">
    <source>
        <dbReference type="SAM" id="SignalP"/>
    </source>
</evidence>
<dbReference type="InterPro" id="IPR051477">
    <property type="entry name" value="Expansin_CellWall"/>
</dbReference>
<dbReference type="CDD" id="cd22271">
    <property type="entry name" value="DPBB_EXP_N-like"/>
    <property type="match status" value="1"/>
</dbReference>
<keyword evidence="1 2" id="KW-0732">Signal</keyword>
<dbReference type="InterPro" id="IPR007112">
    <property type="entry name" value="Expansin/allergen_DPBB_dom"/>
</dbReference>
<evidence type="ECO:0000259" key="3">
    <source>
        <dbReference type="PROSITE" id="PS50842"/>
    </source>
</evidence>
<reference evidence="4 5" key="1">
    <citation type="submission" date="2016-04" db="EMBL/GenBank/DDBJ databases">
        <title>A degradative enzymes factory behind the ericoid mycorrhizal symbiosis.</title>
        <authorList>
            <consortium name="DOE Joint Genome Institute"/>
            <person name="Martino E."/>
            <person name="Morin E."/>
            <person name="Grelet G."/>
            <person name="Kuo A."/>
            <person name="Kohler A."/>
            <person name="Daghino S."/>
            <person name="Barry K."/>
            <person name="Choi C."/>
            <person name="Cichocki N."/>
            <person name="Clum A."/>
            <person name="Copeland A."/>
            <person name="Hainaut M."/>
            <person name="Haridas S."/>
            <person name="Labutti K."/>
            <person name="Lindquist E."/>
            <person name="Lipzen A."/>
            <person name="Khouja H.-R."/>
            <person name="Murat C."/>
            <person name="Ohm R."/>
            <person name="Olson A."/>
            <person name="Spatafora J."/>
            <person name="Veneault-Fourrey C."/>
            <person name="Henrissat B."/>
            <person name="Grigoriev I."/>
            <person name="Martin F."/>
            <person name="Perotto S."/>
        </authorList>
    </citation>
    <scope>NUCLEOTIDE SEQUENCE [LARGE SCALE GENOMIC DNA]</scope>
    <source>
        <strain evidence="4 5">E</strain>
    </source>
</reference>
<dbReference type="STRING" id="1095630.A0A2J6SSY9"/>
<evidence type="ECO:0000256" key="1">
    <source>
        <dbReference type="ARBA" id="ARBA00022729"/>
    </source>
</evidence>
<dbReference type="Gene3D" id="2.40.40.10">
    <property type="entry name" value="RlpA-like domain"/>
    <property type="match status" value="1"/>
</dbReference>
<dbReference type="PROSITE" id="PS50842">
    <property type="entry name" value="EXPANSIN_EG45"/>
    <property type="match status" value="1"/>
</dbReference>
<dbReference type="OrthoDB" id="406505at2759"/>
<dbReference type="AlphaFoldDB" id="A0A2J6SSY9"/>
<protein>
    <submittedName>
        <fullName evidence="4">Carbohydrate-binding module family 63 protein</fullName>
    </submittedName>
</protein>
<dbReference type="NCBIfam" id="NF041144">
    <property type="entry name" value="expansin_EXLX1"/>
    <property type="match status" value="1"/>
</dbReference>
<dbReference type="InterPro" id="IPR036749">
    <property type="entry name" value="Expansin_CBD_sf"/>
</dbReference>
<feature type="signal peptide" evidence="2">
    <location>
        <begin position="1"/>
        <end position="22"/>
    </location>
</feature>
<sequence>MHFSSAIAASAVFALASGAVMGKRALSGQATFYGGNLHGGTCSFSTYTLPSSIFGTALSDSNWDDAAECGACITVTGPAGNNITAMIVDMCPGCGPNHLDCFPDAFSALANPTLGVIDVTWSYITCPISTPLQLHNKEGVSAYWFSMQVVNANKRVTSLEVSTDGGYTWKSTTRQSYNFFENSSGFGTSMVDVKVTSIDGDVVLVKGVEVTPNLVVTASANFGGSSGTVATSAAVASSSSSSSTSVTVQYPPPNTKAPISTSTTTTSAYLAPQSTSYPAIVVYPVITPTPTPTSTPTPEIVYVTIDACPA</sequence>
<evidence type="ECO:0000313" key="4">
    <source>
        <dbReference type="EMBL" id="PMD53898.1"/>
    </source>
</evidence>
<dbReference type="RefSeq" id="XP_024730802.1">
    <property type="nucleotide sequence ID" value="XM_024877262.1"/>
</dbReference>
<feature type="domain" description="Expansin-like EG45" evidence="3">
    <location>
        <begin position="39"/>
        <end position="126"/>
    </location>
</feature>
<evidence type="ECO:0000313" key="5">
    <source>
        <dbReference type="Proteomes" id="UP000235371"/>
    </source>
</evidence>
<dbReference type="SUPFAM" id="SSF49590">
    <property type="entry name" value="PHL pollen allergen"/>
    <property type="match status" value="1"/>
</dbReference>
<dbReference type="Proteomes" id="UP000235371">
    <property type="component" value="Unassembled WGS sequence"/>
</dbReference>
<keyword evidence="5" id="KW-1185">Reference proteome</keyword>
<accession>A0A2J6SSY9</accession>
<dbReference type="PANTHER" id="PTHR31836">
    <property type="match status" value="1"/>
</dbReference>
<dbReference type="Gene3D" id="2.60.40.760">
    <property type="entry name" value="Expansin, cellulose-binding-like domain"/>
    <property type="match status" value="1"/>
</dbReference>
<organism evidence="4 5">
    <name type="scientific">Hyaloscypha bicolor E</name>
    <dbReference type="NCBI Taxonomy" id="1095630"/>
    <lineage>
        <taxon>Eukaryota</taxon>
        <taxon>Fungi</taxon>
        <taxon>Dikarya</taxon>
        <taxon>Ascomycota</taxon>
        <taxon>Pezizomycotina</taxon>
        <taxon>Leotiomycetes</taxon>
        <taxon>Helotiales</taxon>
        <taxon>Hyaloscyphaceae</taxon>
        <taxon>Hyaloscypha</taxon>
        <taxon>Hyaloscypha bicolor</taxon>
    </lineage>
</organism>
<dbReference type="InParanoid" id="A0A2J6SSY9"/>